<sequence>MAKKIGAPGNPELAIGSVASDGSVWLNDDLISQLSVDGEYVETQREEVAMAARAKADQYRADRDAIDLEGKRVLVVDDGVATGATTRGCLRRVHNAGAAHVTLAVPVGPPEAIERLRDEADAVVCVETPAWFGAVGQFYRTFGQVSDTEAMEYLNDVTD</sequence>
<gene>
    <name evidence="2" type="ORF">C492_09590</name>
</gene>
<protein>
    <submittedName>
        <fullName evidence="2">Phosphoribosyltransferase</fullName>
    </submittedName>
</protein>
<dbReference type="PATRIC" id="fig|1227498.3.peg.1851"/>
<dbReference type="Pfam" id="PF00156">
    <property type="entry name" value="Pribosyltran"/>
    <property type="match status" value="1"/>
</dbReference>
<reference evidence="2 3" key="1">
    <citation type="journal article" date="2014" name="PLoS Genet.">
        <title>Phylogenetically driven sequencing of extremely halophilic archaea reveals strategies for static and dynamic osmo-response.</title>
        <authorList>
            <person name="Becker E.A."/>
            <person name="Seitzer P.M."/>
            <person name="Tritt A."/>
            <person name="Larsen D."/>
            <person name="Krusor M."/>
            <person name="Yao A.I."/>
            <person name="Wu D."/>
            <person name="Madern D."/>
            <person name="Eisen J.A."/>
            <person name="Darling A.E."/>
            <person name="Facciotti M.T."/>
        </authorList>
    </citation>
    <scope>NUCLEOTIDE SEQUENCE [LARGE SCALE GENOMIC DNA]</scope>
    <source>
        <strain evidence="2 3">DSM 18795</strain>
    </source>
</reference>
<dbReference type="InterPro" id="IPR000836">
    <property type="entry name" value="PRTase_dom"/>
</dbReference>
<organism evidence="2 3">
    <name type="scientific">Natronococcus jeotgali DSM 18795</name>
    <dbReference type="NCBI Taxonomy" id="1227498"/>
    <lineage>
        <taxon>Archaea</taxon>
        <taxon>Methanobacteriati</taxon>
        <taxon>Methanobacteriota</taxon>
        <taxon>Stenosarchaea group</taxon>
        <taxon>Halobacteria</taxon>
        <taxon>Halobacteriales</taxon>
        <taxon>Natrialbaceae</taxon>
        <taxon>Natronococcus</taxon>
    </lineage>
</organism>
<dbReference type="InterPro" id="IPR029057">
    <property type="entry name" value="PRTase-like"/>
</dbReference>
<dbReference type="SUPFAM" id="SSF53271">
    <property type="entry name" value="PRTase-like"/>
    <property type="match status" value="1"/>
</dbReference>
<dbReference type="CDD" id="cd06223">
    <property type="entry name" value="PRTases_typeI"/>
    <property type="match status" value="1"/>
</dbReference>
<proteinExistence type="predicted"/>
<feature type="domain" description="Phosphoribosyltransferase" evidence="1">
    <location>
        <begin position="21"/>
        <end position="139"/>
    </location>
</feature>
<dbReference type="STRING" id="1227498.C492_09590"/>
<comment type="caution">
    <text evidence="2">The sequence shown here is derived from an EMBL/GenBank/DDBJ whole genome shotgun (WGS) entry which is preliminary data.</text>
</comment>
<dbReference type="EMBL" id="AOIA01000091">
    <property type="protein sequence ID" value="ELY60984.1"/>
    <property type="molecule type" value="Genomic_DNA"/>
</dbReference>
<keyword evidence="2" id="KW-0328">Glycosyltransferase</keyword>
<dbReference type="GO" id="GO:0016757">
    <property type="term" value="F:glycosyltransferase activity"/>
    <property type="evidence" value="ECO:0007669"/>
    <property type="project" value="UniProtKB-KW"/>
</dbReference>
<evidence type="ECO:0000313" key="2">
    <source>
        <dbReference type="EMBL" id="ELY60984.1"/>
    </source>
</evidence>
<name>L9XGY4_9EURY</name>
<keyword evidence="3" id="KW-1185">Reference proteome</keyword>
<dbReference type="Gene3D" id="3.40.50.2020">
    <property type="match status" value="1"/>
</dbReference>
<dbReference type="Proteomes" id="UP000011531">
    <property type="component" value="Unassembled WGS sequence"/>
</dbReference>
<keyword evidence="2" id="KW-0808">Transferase</keyword>
<dbReference type="AlphaFoldDB" id="L9XGY4"/>
<evidence type="ECO:0000313" key="3">
    <source>
        <dbReference type="Proteomes" id="UP000011531"/>
    </source>
</evidence>
<evidence type="ECO:0000259" key="1">
    <source>
        <dbReference type="Pfam" id="PF00156"/>
    </source>
</evidence>
<accession>L9XGY4</accession>